<dbReference type="Gene3D" id="3.30.420.10">
    <property type="entry name" value="Ribonuclease H-like superfamily/Ribonuclease H"/>
    <property type="match status" value="1"/>
</dbReference>
<proteinExistence type="predicted"/>
<feature type="domain" description="Integrase catalytic" evidence="1">
    <location>
        <begin position="1"/>
        <end position="105"/>
    </location>
</feature>
<organism evidence="2 3">
    <name type="scientific">Phytophthora fragariaefolia</name>
    <dbReference type="NCBI Taxonomy" id="1490495"/>
    <lineage>
        <taxon>Eukaryota</taxon>
        <taxon>Sar</taxon>
        <taxon>Stramenopiles</taxon>
        <taxon>Oomycota</taxon>
        <taxon>Peronosporomycetes</taxon>
        <taxon>Peronosporales</taxon>
        <taxon>Peronosporaceae</taxon>
        <taxon>Phytophthora</taxon>
    </lineage>
</organism>
<keyword evidence="3" id="KW-1185">Reference proteome</keyword>
<comment type="caution">
    <text evidence="2">The sequence shown here is derived from an EMBL/GenBank/DDBJ whole genome shotgun (WGS) entry which is preliminary data.</text>
</comment>
<protein>
    <submittedName>
        <fullName evidence="2">Unnamed protein product</fullName>
    </submittedName>
</protein>
<dbReference type="SUPFAM" id="SSF53098">
    <property type="entry name" value="Ribonuclease H-like"/>
    <property type="match status" value="1"/>
</dbReference>
<dbReference type="InterPro" id="IPR050951">
    <property type="entry name" value="Retrovirus_Pol_polyprotein"/>
</dbReference>
<gene>
    <name evidence="2" type="ORF">Pfra01_001416400</name>
</gene>
<dbReference type="OrthoDB" id="425619at2759"/>
<dbReference type="InterPro" id="IPR036397">
    <property type="entry name" value="RNaseH_sf"/>
</dbReference>
<dbReference type="PROSITE" id="PS50994">
    <property type="entry name" value="INTEGRASE"/>
    <property type="match status" value="1"/>
</dbReference>
<dbReference type="InterPro" id="IPR012337">
    <property type="entry name" value="RNaseH-like_sf"/>
</dbReference>
<dbReference type="AlphaFoldDB" id="A0A9W6XP35"/>
<evidence type="ECO:0000313" key="3">
    <source>
        <dbReference type="Proteomes" id="UP001165121"/>
    </source>
</evidence>
<dbReference type="EMBL" id="BSXT01001472">
    <property type="protein sequence ID" value="GMF42788.1"/>
    <property type="molecule type" value="Genomic_DNA"/>
</dbReference>
<reference evidence="2" key="1">
    <citation type="submission" date="2023-04" db="EMBL/GenBank/DDBJ databases">
        <title>Phytophthora fragariaefolia NBRC 109709.</title>
        <authorList>
            <person name="Ichikawa N."/>
            <person name="Sato H."/>
            <person name="Tonouchi N."/>
        </authorList>
    </citation>
    <scope>NUCLEOTIDE SEQUENCE</scope>
    <source>
        <strain evidence="2">NBRC 109709</strain>
    </source>
</reference>
<dbReference type="Proteomes" id="UP001165121">
    <property type="component" value="Unassembled WGS sequence"/>
</dbReference>
<evidence type="ECO:0000313" key="2">
    <source>
        <dbReference type="EMBL" id="GMF42788.1"/>
    </source>
</evidence>
<sequence length="162" mass="19013">MQQVVLVYGPMREIMMDGAMEFGSQAINELLELMQVKQSTPVPYMSKPLGLVERFHRTWKDRVSLYVNEVQNDWYDFLPCALYAYNRSVHATHGYQPNELMMGWKLRTPAELLRRSNLKRPHQTLDAYPEVLMHDFKAAQELAALAYRKDRQDKLYTIINGM</sequence>
<dbReference type="GO" id="GO:0003676">
    <property type="term" value="F:nucleic acid binding"/>
    <property type="evidence" value="ECO:0007669"/>
    <property type="project" value="InterPro"/>
</dbReference>
<name>A0A9W6XP35_9STRA</name>
<accession>A0A9W6XP35</accession>
<evidence type="ECO:0000259" key="1">
    <source>
        <dbReference type="PROSITE" id="PS50994"/>
    </source>
</evidence>
<dbReference type="InterPro" id="IPR001584">
    <property type="entry name" value="Integrase_cat-core"/>
</dbReference>
<dbReference type="GO" id="GO:0015074">
    <property type="term" value="P:DNA integration"/>
    <property type="evidence" value="ECO:0007669"/>
    <property type="project" value="InterPro"/>
</dbReference>
<dbReference type="PANTHER" id="PTHR37984">
    <property type="entry name" value="PROTEIN CBG26694"/>
    <property type="match status" value="1"/>
</dbReference>
<dbReference type="PANTHER" id="PTHR37984:SF5">
    <property type="entry name" value="PROTEIN NYNRIN-LIKE"/>
    <property type="match status" value="1"/>
</dbReference>